<feature type="active site" description="Proton donor" evidence="2">
    <location>
        <position position="83"/>
    </location>
</feature>
<evidence type="ECO:0000256" key="1">
    <source>
        <dbReference type="ARBA" id="ARBA00022649"/>
    </source>
</evidence>
<dbReference type="PIRSF" id="PIRSF006156">
    <property type="entry name" value="YafQ"/>
    <property type="match status" value="1"/>
</dbReference>
<dbReference type="GO" id="GO:0006402">
    <property type="term" value="P:mRNA catabolic process"/>
    <property type="evidence" value="ECO:0007669"/>
    <property type="project" value="TreeGrafter"/>
</dbReference>
<gene>
    <name evidence="3" type="ORF">DBT_1143</name>
</gene>
<dbReference type="OrthoDB" id="7030467at2"/>
<evidence type="ECO:0000313" key="4">
    <source>
        <dbReference type="Proteomes" id="UP000093080"/>
    </source>
</evidence>
<dbReference type="EMBL" id="MAGO01000005">
    <property type="protein sequence ID" value="OCC15396.1"/>
    <property type="molecule type" value="Genomic_DNA"/>
</dbReference>
<dbReference type="PANTHER" id="PTHR40588:SF1">
    <property type="entry name" value="MRNA INTERFERASE TOXIN YAFQ"/>
    <property type="match status" value="1"/>
</dbReference>
<dbReference type="STRING" id="1156395.DBT_1143"/>
<sequence length="88" mass="10259">MKIKRHKQFIKDLRKIRLTDGQFQKLAKCITLLAEGKPLPADFRDHELIGVWRGFREFHLGGDVLVIYRSCGQEIVLVRIGTHSQLFK</sequence>
<keyword evidence="4" id="KW-1185">Reference proteome</keyword>
<dbReference type="GO" id="GO:0004521">
    <property type="term" value="F:RNA endonuclease activity"/>
    <property type="evidence" value="ECO:0007669"/>
    <property type="project" value="TreeGrafter"/>
</dbReference>
<dbReference type="Pfam" id="PF15738">
    <property type="entry name" value="YafQ_toxin"/>
    <property type="match status" value="1"/>
</dbReference>
<dbReference type="NCBIfam" id="TIGR02385">
    <property type="entry name" value="RelE_StbE"/>
    <property type="match status" value="1"/>
</dbReference>
<protein>
    <submittedName>
        <fullName evidence="3">YafQ toxin protein</fullName>
    </submittedName>
</protein>
<name>A0A1B9F649_9BACT</name>
<keyword evidence="1" id="KW-1277">Toxin-antitoxin system</keyword>
<dbReference type="PANTHER" id="PTHR40588">
    <property type="entry name" value="MRNA INTERFERASE TOXIN YAFQ"/>
    <property type="match status" value="1"/>
</dbReference>
<proteinExistence type="predicted"/>
<evidence type="ECO:0000256" key="2">
    <source>
        <dbReference type="PIRSR" id="PIRSR006156-1"/>
    </source>
</evidence>
<reference evidence="3 4" key="1">
    <citation type="submission" date="2016-06" db="EMBL/GenBank/DDBJ databases">
        <title>Respiratory ammonification of nitrate coupled to the oxidation of elemental sulfur in deep-sea autotrophic thermophilic bacteria.</title>
        <authorList>
            <person name="Slobodkina G.B."/>
            <person name="Mardanov A.V."/>
            <person name="Ravin N.V."/>
            <person name="Frolova A.A."/>
            <person name="Viryasiv M.B."/>
            <person name="Chernyh N.A."/>
            <person name="Bonch-Osmolovskaya E.A."/>
            <person name="Slobodkin A.I."/>
        </authorList>
    </citation>
    <scope>NUCLEOTIDE SEQUENCE [LARGE SCALE GENOMIC DNA]</scope>
    <source>
        <strain evidence="3 4">S69</strain>
    </source>
</reference>
<dbReference type="Proteomes" id="UP000093080">
    <property type="component" value="Unassembled WGS sequence"/>
</dbReference>
<dbReference type="InterPro" id="IPR004386">
    <property type="entry name" value="Toxin_YafQ-like"/>
</dbReference>
<comment type="caution">
    <text evidence="3">The sequence shown here is derived from an EMBL/GenBank/DDBJ whole genome shotgun (WGS) entry which is preliminary data.</text>
</comment>
<dbReference type="SUPFAM" id="SSF143011">
    <property type="entry name" value="RelE-like"/>
    <property type="match status" value="1"/>
</dbReference>
<dbReference type="InterPro" id="IPR007712">
    <property type="entry name" value="RelE/ParE_toxin"/>
</dbReference>
<dbReference type="AlphaFoldDB" id="A0A1B9F649"/>
<dbReference type="RefSeq" id="WP_067617418.1">
    <property type="nucleotide sequence ID" value="NZ_MAGO01000005.1"/>
</dbReference>
<dbReference type="GO" id="GO:0006415">
    <property type="term" value="P:translational termination"/>
    <property type="evidence" value="ECO:0007669"/>
    <property type="project" value="TreeGrafter"/>
</dbReference>
<organism evidence="3 4">
    <name type="scientific">Dissulfuribacter thermophilus</name>
    <dbReference type="NCBI Taxonomy" id="1156395"/>
    <lineage>
        <taxon>Bacteria</taxon>
        <taxon>Pseudomonadati</taxon>
        <taxon>Thermodesulfobacteriota</taxon>
        <taxon>Dissulfuribacteria</taxon>
        <taxon>Dissulfuribacterales</taxon>
        <taxon>Dissulfuribacteraceae</taxon>
        <taxon>Dissulfuribacter</taxon>
    </lineage>
</organism>
<accession>A0A1B9F649</accession>
<dbReference type="Gene3D" id="3.30.2310.20">
    <property type="entry name" value="RelE-like"/>
    <property type="match status" value="1"/>
</dbReference>
<evidence type="ECO:0000313" key="3">
    <source>
        <dbReference type="EMBL" id="OCC15396.1"/>
    </source>
</evidence>
<dbReference type="InterPro" id="IPR035093">
    <property type="entry name" value="RelE/ParE_toxin_dom_sf"/>
</dbReference>